<keyword evidence="7 11" id="KW-0862">Zinc</keyword>
<protein>
    <submittedName>
        <fullName evidence="14">Zn-dependent protease</fullName>
    </submittedName>
</protein>
<dbReference type="OrthoDB" id="15218at2"/>
<dbReference type="Gene3D" id="3.30.2010.10">
    <property type="entry name" value="Metalloproteases ('zincins'), catalytic domain"/>
    <property type="match status" value="1"/>
</dbReference>
<dbReference type="Pfam" id="PF01435">
    <property type="entry name" value="Peptidase_M48"/>
    <property type="match status" value="1"/>
</dbReference>
<dbReference type="PANTHER" id="PTHR43221">
    <property type="entry name" value="PROTEASE HTPX"/>
    <property type="match status" value="1"/>
</dbReference>
<dbReference type="GO" id="GO:0005886">
    <property type="term" value="C:plasma membrane"/>
    <property type="evidence" value="ECO:0007669"/>
    <property type="project" value="UniProtKB-SubCell"/>
</dbReference>
<dbReference type="GO" id="GO:0004222">
    <property type="term" value="F:metalloendopeptidase activity"/>
    <property type="evidence" value="ECO:0007669"/>
    <property type="project" value="InterPro"/>
</dbReference>
<evidence type="ECO:0000256" key="9">
    <source>
        <dbReference type="ARBA" id="ARBA00023049"/>
    </source>
</evidence>
<evidence type="ECO:0000256" key="1">
    <source>
        <dbReference type="ARBA" id="ARBA00004651"/>
    </source>
</evidence>
<comment type="cofactor">
    <cofactor evidence="11">
        <name>Zn(2+)</name>
        <dbReference type="ChEBI" id="CHEBI:29105"/>
    </cofactor>
    <text evidence="11">Binds 1 zinc ion per subunit.</text>
</comment>
<dbReference type="EMBL" id="MSCW01000012">
    <property type="protein sequence ID" value="ONF42183.1"/>
    <property type="molecule type" value="Genomic_DNA"/>
</dbReference>
<keyword evidence="6 11" id="KW-0378">Hydrolase</keyword>
<dbReference type="AlphaFoldDB" id="A0A1V2DNJ3"/>
<comment type="subcellular location">
    <subcellularLocation>
        <location evidence="1">Cell membrane</location>
        <topology evidence="1">Multi-pass membrane protein</topology>
    </subcellularLocation>
</comment>
<feature type="transmembrane region" description="Helical" evidence="12">
    <location>
        <begin position="168"/>
        <end position="188"/>
    </location>
</feature>
<dbReference type="GO" id="GO:0046872">
    <property type="term" value="F:metal ion binding"/>
    <property type="evidence" value="ECO:0007669"/>
    <property type="project" value="UniProtKB-KW"/>
</dbReference>
<evidence type="ECO:0000256" key="12">
    <source>
        <dbReference type="SAM" id="Phobius"/>
    </source>
</evidence>
<proteinExistence type="inferred from homology"/>
<keyword evidence="10 12" id="KW-0472">Membrane</keyword>
<feature type="domain" description="Peptidase M48" evidence="13">
    <location>
        <begin position="80"/>
        <end position="283"/>
    </location>
</feature>
<evidence type="ECO:0000256" key="7">
    <source>
        <dbReference type="ARBA" id="ARBA00022833"/>
    </source>
</evidence>
<comment type="similarity">
    <text evidence="11">Belongs to the peptidase M48 family.</text>
</comment>
<dbReference type="STRING" id="135739.BTO32_16575"/>
<organism evidence="14 15">
    <name type="scientific">Marinobacter lutaoensis</name>
    <dbReference type="NCBI Taxonomy" id="135739"/>
    <lineage>
        <taxon>Bacteria</taxon>
        <taxon>Pseudomonadati</taxon>
        <taxon>Pseudomonadota</taxon>
        <taxon>Gammaproteobacteria</taxon>
        <taxon>Pseudomonadales</taxon>
        <taxon>Marinobacteraceae</taxon>
        <taxon>Marinobacter</taxon>
    </lineage>
</organism>
<evidence type="ECO:0000256" key="2">
    <source>
        <dbReference type="ARBA" id="ARBA00022475"/>
    </source>
</evidence>
<evidence type="ECO:0000259" key="13">
    <source>
        <dbReference type="Pfam" id="PF01435"/>
    </source>
</evidence>
<evidence type="ECO:0000313" key="15">
    <source>
        <dbReference type="Proteomes" id="UP000189339"/>
    </source>
</evidence>
<evidence type="ECO:0000256" key="10">
    <source>
        <dbReference type="ARBA" id="ARBA00023136"/>
    </source>
</evidence>
<dbReference type="PANTHER" id="PTHR43221:SF1">
    <property type="entry name" value="PROTEASE HTPX"/>
    <property type="match status" value="1"/>
</dbReference>
<dbReference type="GO" id="GO:0006508">
    <property type="term" value="P:proteolysis"/>
    <property type="evidence" value="ECO:0007669"/>
    <property type="project" value="UniProtKB-KW"/>
</dbReference>
<keyword evidence="2" id="KW-1003">Cell membrane</keyword>
<keyword evidence="3 11" id="KW-0645">Protease</keyword>
<name>A0A1V2DNJ3_9GAMM</name>
<comment type="caution">
    <text evidence="14">The sequence shown here is derived from an EMBL/GenBank/DDBJ whole genome shotgun (WGS) entry which is preliminary data.</text>
</comment>
<dbReference type="RefSeq" id="WP_076725775.1">
    <property type="nucleotide sequence ID" value="NZ_MSCW01000012.1"/>
</dbReference>
<keyword evidence="5" id="KW-0479">Metal-binding</keyword>
<evidence type="ECO:0000313" key="14">
    <source>
        <dbReference type="EMBL" id="ONF42183.1"/>
    </source>
</evidence>
<feature type="transmembrane region" description="Helical" evidence="12">
    <location>
        <begin position="47"/>
        <end position="69"/>
    </location>
</feature>
<keyword evidence="9 11" id="KW-0482">Metalloprotease</keyword>
<keyword evidence="4 12" id="KW-0812">Transmembrane</keyword>
<keyword evidence="8 12" id="KW-1133">Transmembrane helix</keyword>
<dbReference type="InterPro" id="IPR001915">
    <property type="entry name" value="Peptidase_M48"/>
</dbReference>
<feature type="transmembrane region" description="Helical" evidence="12">
    <location>
        <begin position="23"/>
        <end position="41"/>
    </location>
</feature>
<evidence type="ECO:0000256" key="3">
    <source>
        <dbReference type="ARBA" id="ARBA00022670"/>
    </source>
</evidence>
<reference evidence="14 15" key="1">
    <citation type="submission" date="2016-12" db="EMBL/GenBank/DDBJ databases">
        <title>Marinobacter lutaoensis whole genome sequencing.</title>
        <authorList>
            <person name="Verma A."/>
            <person name="Krishnamurthi S."/>
        </authorList>
    </citation>
    <scope>NUCLEOTIDE SEQUENCE [LARGE SCALE GENOMIC DNA]</scope>
    <source>
        <strain evidence="14 15">T5054</strain>
    </source>
</reference>
<gene>
    <name evidence="14" type="ORF">BTO32_16575</name>
</gene>
<sequence length="317" mass="34751">MTGHQGTPSTWQRSAWRNRIQSILLILFLLGLVALLGELLFGESGRWLALAAGLIAVLSAPAAGGRLTLAAYRARVLPPQLAPDLWALLQRLAERAELPRTPRLYVVPSHTINAFAVGSRNEPSVAVTEGLLRSLTPREITGVLAHEMSHIAHGDLFVMTLADAASRLTSLLSLAGLLLLILALPLMLLMPVDIPWIALILLAVAPQLALLAQLGLSRVREFDADLAAARLTGDPEGLASALAKIERANLSWRGWLLPGWGNPEPSWLRTHPATSERIRRLLALTPAARDWPHHPRTWPRTPEHLQPPRWRPGGIWR</sequence>
<keyword evidence="15" id="KW-1185">Reference proteome</keyword>
<dbReference type="InterPro" id="IPR050083">
    <property type="entry name" value="HtpX_protease"/>
</dbReference>
<evidence type="ECO:0000256" key="5">
    <source>
        <dbReference type="ARBA" id="ARBA00022723"/>
    </source>
</evidence>
<evidence type="ECO:0000256" key="6">
    <source>
        <dbReference type="ARBA" id="ARBA00022801"/>
    </source>
</evidence>
<evidence type="ECO:0000256" key="11">
    <source>
        <dbReference type="RuleBase" id="RU003983"/>
    </source>
</evidence>
<evidence type="ECO:0000256" key="4">
    <source>
        <dbReference type="ARBA" id="ARBA00022692"/>
    </source>
</evidence>
<feature type="transmembrane region" description="Helical" evidence="12">
    <location>
        <begin position="194"/>
        <end position="212"/>
    </location>
</feature>
<dbReference type="CDD" id="cd07339">
    <property type="entry name" value="M48B_HtpX_like"/>
    <property type="match status" value="1"/>
</dbReference>
<dbReference type="Proteomes" id="UP000189339">
    <property type="component" value="Unassembled WGS sequence"/>
</dbReference>
<accession>A0A1V2DNJ3</accession>
<evidence type="ECO:0000256" key="8">
    <source>
        <dbReference type="ARBA" id="ARBA00022989"/>
    </source>
</evidence>